<reference evidence="2" key="1">
    <citation type="submission" date="2015-11" db="EMBL/GenBank/DDBJ databases">
        <authorList>
            <person name="Varghese N."/>
        </authorList>
    </citation>
    <scope>NUCLEOTIDE SEQUENCE [LARGE SCALE GENOMIC DNA]</scope>
    <source>
        <strain evidence="2">DSM 45899</strain>
    </source>
</reference>
<organism evidence="1 2">
    <name type="scientific">Parafrankia irregularis</name>
    <dbReference type="NCBI Taxonomy" id="795642"/>
    <lineage>
        <taxon>Bacteria</taxon>
        <taxon>Bacillati</taxon>
        <taxon>Actinomycetota</taxon>
        <taxon>Actinomycetes</taxon>
        <taxon>Frankiales</taxon>
        <taxon>Frankiaceae</taxon>
        <taxon>Parafrankia</taxon>
    </lineage>
</organism>
<dbReference type="Proteomes" id="UP000198802">
    <property type="component" value="Unassembled WGS sequence"/>
</dbReference>
<keyword evidence="2" id="KW-1185">Reference proteome</keyword>
<proteinExistence type="predicted"/>
<name>A0A0S4QS20_9ACTN</name>
<dbReference type="EMBL" id="FAOZ01000018">
    <property type="protein sequence ID" value="CUU58291.1"/>
    <property type="molecule type" value="Genomic_DNA"/>
</dbReference>
<evidence type="ECO:0000313" key="1">
    <source>
        <dbReference type="EMBL" id="CUU58291.1"/>
    </source>
</evidence>
<dbReference type="RefSeq" id="WP_091281189.1">
    <property type="nucleotide sequence ID" value="NZ_FAOZ01000018.1"/>
</dbReference>
<gene>
    <name evidence="1" type="ORF">Ga0074812_11863</name>
</gene>
<accession>A0A0S4QS20</accession>
<dbReference type="AlphaFoldDB" id="A0A0S4QS20"/>
<protein>
    <submittedName>
        <fullName evidence="1">Uncharacterized protein</fullName>
    </submittedName>
</protein>
<evidence type="ECO:0000313" key="2">
    <source>
        <dbReference type="Proteomes" id="UP000198802"/>
    </source>
</evidence>
<sequence length="527" mass="56154">MIYRAVESTLLSLAHQCDELADAIIAVQALLQQNSQHESAGNLSTFLQAARRQGARLRDSAAQVRDKPSMAGVLEFALNELRATRELVRRGVTDEVKAASDRLAPSSDVARYRSLIDAVDDVATEAVEELEAAGSWPSGPSYNIGRIRGAVDDIASYPILTADLGGLGGSGGLRGGSAAPGAGRDSLQRIVDGAIQQTLGRLPRHTDSTAFVAALNASFDRTEVAGRSVVTWRPRSYVGQTELGGAVTGAQASLYARARDSLAAVLPLLDGLTPLRADVDVEEMDAARSIIQAEFSAVVNELGAEGGPRVPRVDDLFEILLKQDVIGIGNKPVRGGMVGYLSWVFGLESGRVNTVAEEQNLSSFLLLQDHIVTVEASWKTFRDGSFGRDLGTRLVLLSTALQVVAESTDEVVAALDSVFVGSAERNVAQFRTSDGRAMLVSELLSWIASFAGQEARELVQQGGRRAMGAVITTAGRLGGLVEDLLGAIGFDPGLPAGMRHPRVRHPLNELRAYLRRVDQLAQDVRVA</sequence>